<gene>
    <name evidence="3" type="ORF">DAEQUDRAFT_717027</name>
</gene>
<dbReference type="EMBL" id="KV429112">
    <property type="protein sequence ID" value="KZT65083.1"/>
    <property type="molecule type" value="Genomic_DNA"/>
</dbReference>
<dbReference type="PANTHER" id="PTHR24321">
    <property type="entry name" value="DEHYDROGENASES, SHORT CHAIN"/>
    <property type="match status" value="1"/>
</dbReference>
<dbReference type="OrthoDB" id="10253736at2759"/>
<dbReference type="SUPFAM" id="SSF51735">
    <property type="entry name" value="NAD(P)-binding Rossmann-fold domains"/>
    <property type="match status" value="1"/>
</dbReference>
<dbReference type="InterPro" id="IPR036291">
    <property type="entry name" value="NAD(P)-bd_dom_sf"/>
</dbReference>
<protein>
    <submittedName>
        <fullName evidence="3">NAD(P)-binding protein</fullName>
    </submittedName>
</protein>
<accession>A0A165M0F2</accession>
<comment type="similarity">
    <text evidence="1">Belongs to the short-chain dehydrogenases/reductases (SDR) family.</text>
</comment>
<dbReference type="CDD" id="cd05233">
    <property type="entry name" value="SDR_c"/>
    <property type="match status" value="1"/>
</dbReference>
<keyword evidence="2" id="KW-0560">Oxidoreductase</keyword>
<dbReference type="PANTHER" id="PTHR24321:SF8">
    <property type="entry name" value="ESTRADIOL 17-BETA-DEHYDROGENASE 8-RELATED"/>
    <property type="match status" value="1"/>
</dbReference>
<dbReference type="PRINTS" id="PR00081">
    <property type="entry name" value="GDHRDH"/>
</dbReference>
<dbReference type="Pfam" id="PF13561">
    <property type="entry name" value="adh_short_C2"/>
    <property type="match status" value="1"/>
</dbReference>
<dbReference type="GO" id="GO:0016491">
    <property type="term" value="F:oxidoreductase activity"/>
    <property type="evidence" value="ECO:0007669"/>
    <property type="project" value="UniProtKB-KW"/>
</dbReference>
<evidence type="ECO:0000256" key="2">
    <source>
        <dbReference type="ARBA" id="ARBA00023002"/>
    </source>
</evidence>
<proteinExistence type="inferred from homology"/>
<evidence type="ECO:0000313" key="3">
    <source>
        <dbReference type="EMBL" id="KZT65083.1"/>
    </source>
</evidence>
<dbReference type="Gene3D" id="3.40.50.720">
    <property type="entry name" value="NAD(P)-binding Rossmann-like Domain"/>
    <property type="match status" value="1"/>
</dbReference>
<name>A0A165M0F2_9APHY</name>
<organism evidence="3 4">
    <name type="scientific">Daedalea quercina L-15889</name>
    <dbReference type="NCBI Taxonomy" id="1314783"/>
    <lineage>
        <taxon>Eukaryota</taxon>
        <taxon>Fungi</taxon>
        <taxon>Dikarya</taxon>
        <taxon>Basidiomycota</taxon>
        <taxon>Agaricomycotina</taxon>
        <taxon>Agaricomycetes</taxon>
        <taxon>Polyporales</taxon>
        <taxon>Fomitopsis</taxon>
    </lineage>
</organism>
<dbReference type="Proteomes" id="UP000076727">
    <property type="component" value="Unassembled WGS sequence"/>
</dbReference>
<dbReference type="AlphaFoldDB" id="A0A165M0F2"/>
<dbReference type="STRING" id="1314783.A0A165M0F2"/>
<keyword evidence="4" id="KW-1185">Reference proteome</keyword>
<reference evidence="3 4" key="1">
    <citation type="journal article" date="2016" name="Mol. Biol. Evol.">
        <title>Comparative Genomics of Early-Diverging Mushroom-Forming Fungi Provides Insights into the Origins of Lignocellulose Decay Capabilities.</title>
        <authorList>
            <person name="Nagy L.G."/>
            <person name="Riley R."/>
            <person name="Tritt A."/>
            <person name="Adam C."/>
            <person name="Daum C."/>
            <person name="Floudas D."/>
            <person name="Sun H."/>
            <person name="Yadav J.S."/>
            <person name="Pangilinan J."/>
            <person name="Larsson K.H."/>
            <person name="Matsuura K."/>
            <person name="Barry K."/>
            <person name="Labutti K."/>
            <person name="Kuo R."/>
            <person name="Ohm R.A."/>
            <person name="Bhattacharya S.S."/>
            <person name="Shirouzu T."/>
            <person name="Yoshinaga Y."/>
            <person name="Martin F.M."/>
            <person name="Grigoriev I.V."/>
            <person name="Hibbett D.S."/>
        </authorList>
    </citation>
    <scope>NUCLEOTIDE SEQUENCE [LARGE SCALE GENOMIC DNA]</scope>
    <source>
        <strain evidence="3 4">L-15889</strain>
    </source>
</reference>
<evidence type="ECO:0000313" key="4">
    <source>
        <dbReference type="Proteomes" id="UP000076727"/>
    </source>
</evidence>
<dbReference type="InterPro" id="IPR002347">
    <property type="entry name" value="SDR_fam"/>
</dbReference>
<evidence type="ECO:0000256" key="1">
    <source>
        <dbReference type="ARBA" id="ARBA00006484"/>
    </source>
</evidence>
<sequence length="271" mass="28980">MDLKLDGVHVLITGSSGGIGVPTTELFLKAGAKVTAHYNRSSASLQPILDAHGPSRVRASQANLVNEEDVSRLYREATSALGAVQVLVVNHGGHPMEDVSVAETSLEQWKNTFDINMTSSFLVVREYLKQLVRATDKERESASVVIIGSTAGKYGERGHADYAAAKSAMMYGFTMSLKNEIVRVAPRGRVNSVAPGWTRTHASAPRLAHPEVAYRALATIPLRKVATPEDIASQVVFVSSNAVSGHVSGQVIMVDGGMEGRLLNTPEDTTS</sequence>